<dbReference type="EMBL" id="LR797100">
    <property type="protein sequence ID" value="CAB4186510.1"/>
    <property type="molecule type" value="Genomic_DNA"/>
</dbReference>
<dbReference type="SUPFAM" id="SSF51126">
    <property type="entry name" value="Pectin lyase-like"/>
    <property type="match status" value="1"/>
</dbReference>
<keyword evidence="3" id="KW-0472">Membrane</keyword>
<keyword evidence="5" id="KW-0456">Lyase</keyword>
<dbReference type="InterPro" id="IPR012334">
    <property type="entry name" value="Pectin_lyas_fold"/>
</dbReference>
<keyword evidence="2" id="KW-0946">Virion</keyword>
<dbReference type="GO" id="GO:0051701">
    <property type="term" value="P:biological process involved in interaction with host"/>
    <property type="evidence" value="ECO:0007669"/>
    <property type="project" value="UniProtKB-ARBA"/>
</dbReference>
<keyword evidence="3" id="KW-0812">Transmembrane</keyword>
<comment type="subcellular location">
    <subcellularLocation>
        <location evidence="1">Virion</location>
    </subcellularLocation>
</comment>
<dbReference type="InterPro" id="IPR011050">
    <property type="entry name" value="Pectin_lyase_fold/virulence"/>
</dbReference>
<evidence type="ECO:0000256" key="2">
    <source>
        <dbReference type="ARBA" id="ARBA00022844"/>
    </source>
</evidence>
<dbReference type="Gene3D" id="2.160.20.10">
    <property type="entry name" value="Single-stranded right-handed beta-helix, Pectin lyase-like"/>
    <property type="match status" value="1"/>
</dbReference>
<name>A0A6J5P1R5_9CAUD</name>
<accession>A0A6J5P1R5</accession>
<evidence type="ECO:0000313" key="6">
    <source>
        <dbReference type="EMBL" id="CAB4186510.1"/>
    </source>
</evidence>
<keyword evidence="3" id="KW-1133">Transmembrane helix</keyword>
<feature type="transmembrane region" description="Helical" evidence="3">
    <location>
        <begin position="428"/>
        <end position="449"/>
    </location>
</feature>
<proteinExistence type="predicted"/>
<evidence type="ECO:0000256" key="3">
    <source>
        <dbReference type="SAM" id="Phobius"/>
    </source>
</evidence>
<reference evidence="5" key="1">
    <citation type="submission" date="2020-04" db="EMBL/GenBank/DDBJ databases">
        <authorList>
            <person name="Chiriac C."/>
            <person name="Salcher M."/>
            <person name="Ghai R."/>
            <person name="Kavagutti S V."/>
        </authorList>
    </citation>
    <scope>NUCLEOTIDE SEQUENCE</scope>
</reference>
<gene>
    <name evidence="6" type="ORF">UFOVP1148_15</name>
    <name evidence="5" type="ORF">UFOVP809_6</name>
</gene>
<dbReference type="GO" id="GO:0044423">
    <property type="term" value="C:virion component"/>
    <property type="evidence" value="ECO:0007669"/>
    <property type="project" value="UniProtKB-KW"/>
</dbReference>
<organism evidence="5">
    <name type="scientific">uncultured Caudovirales phage</name>
    <dbReference type="NCBI Taxonomy" id="2100421"/>
    <lineage>
        <taxon>Viruses</taxon>
        <taxon>Duplodnaviria</taxon>
        <taxon>Heunggongvirae</taxon>
        <taxon>Uroviricota</taxon>
        <taxon>Caudoviricetes</taxon>
        <taxon>Peduoviridae</taxon>
        <taxon>Maltschvirus</taxon>
        <taxon>Maltschvirus maltsch</taxon>
    </lineage>
</organism>
<protein>
    <submittedName>
        <fullName evidence="5">Pectate lyase superfamily protein</fullName>
    </submittedName>
</protein>
<evidence type="ECO:0000256" key="1">
    <source>
        <dbReference type="ARBA" id="ARBA00004328"/>
    </source>
</evidence>
<dbReference type="GO" id="GO:0016829">
    <property type="term" value="F:lyase activity"/>
    <property type="evidence" value="ECO:0007669"/>
    <property type="project" value="UniProtKB-KW"/>
</dbReference>
<dbReference type="InterPro" id="IPR024535">
    <property type="entry name" value="RHGA/B-epi-like_pectate_lyase"/>
</dbReference>
<dbReference type="Pfam" id="PF12708">
    <property type="entry name" value="Pect-lyase_RHGA_epim"/>
    <property type="match status" value="1"/>
</dbReference>
<dbReference type="GO" id="GO:0019058">
    <property type="term" value="P:viral life cycle"/>
    <property type="evidence" value="ECO:0007669"/>
    <property type="project" value="UniProtKB-ARBA"/>
</dbReference>
<evidence type="ECO:0000313" key="5">
    <source>
        <dbReference type="EMBL" id="CAB4163175.1"/>
    </source>
</evidence>
<evidence type="ECO:0000259" key="4">
    <source>
        <dbReference type="Pfam" id="PF12708"/>
    </source>
</evidence>
<sequence length="459" mass="48457">MTKPTSEQVTFLQTGTGATTRTVDAKLKDTVSVKDFGAVGDGVTDDTAAINASLTASNVIYFPTGIYLTSGNHNIKNKTLNGVSQELSIIKLSGTNTNTSLFINGNDITTPWGNGAGCILQNLGMQGNWDGATENTVTNISNIGSLLKWWSGAYVRVNDCNFKNSFGFGIFSYQLGYSYFNGCFVSTNGKNGIHLTAPSGSDAITTTSIINCSINSCRGRVTDAITGGNGIYIKNGFSVSVITTVVEDLNDGLRLDGSDNRSISLFYLHSEQCTNYDVYYVGSGLDLGMYQCVFASTNKIFQSNPSFTKYTAINNFGIGDIYELPTFVSAATQVQINAATPKTTMASLTLTPGTWNITGAWNGSLQGGLGQASADQAYAINTSASIPAYSSSFNAAVFLGDRTSAVNSFSPLQGSLSLIVTVTVDTVYYLYGGTGSITASLVLVLAGHLKAVKINGPYI</sequence>
<feature type="domain" description="Rhamnogalacturonase A/B/Epimerase-like pectate lyase" evidence="4">
    <location>
        <begin position="31"/>
        <end position="209"/>
    </location>
</feature>
<dbReference type="EMBL" id="LR796745">
    <property type="protein sequence ID" value="CAB4163175.1"/>
    <property type="molecule type" value="Genomic_DNA"/>
</dbReference>